<dbReference type="GO" id="GO:0004300">
    <property type="term" value="F:enoyl-CoA hydratase activity"/>
    <property type="evidence" value="ECO:0007669"/>
    <property type="project" value="TreeGrafter"/>
</dbReference>
<dbReference type="GO" id="GO:0070403">
    <property type="term" value="F:NAD+ binding"/>
    <property type="evidence" value="ECO:0007669"/>
    <property type="project" value="InterPro"/>
</dbReference>
<feature type="domain" description="3-hydroxyacyl-CoA dehydrogenase C-terminal" evidence="11">
    <location>
        <begin position="510"/>
        <end position="607"/>
    </location>
</feature>
<dbReference type="OrthoDB" id="9771883at2"/>
<dbReference type="SUPFAM" id="SSF51735">
    <property type="entry name" value="NAD(P)-binding Rossmann-fold domains"/>
    <property type="match status" value="1"/>
</dbReference>
<keyword evidence="6" id="KW-0520">NAD</keyword>
<dbReference type="EMBL" id="FNAK01000008">
    <property type="protein sequence ID" value="SDE58130.1"/>
    <property type="molecule type" value="Genomic_DNA"/>
</dbReference>
<evidence type="ECO:0000256" key="8">
    <source>
        <dbReference type="ARBA" id="ARBA00023239"/>
    </source>
</evidence>
<keyword evidence="4" id="KW-0442">Lipid degradation</keyword>
<comment type="catalytic activity">
    <reaction evidence="10">
        <text>a (3S)-3-hydroxyacyl-CoA + NAD(+) = a 3-oxoacyl-CoA + NADH + H(+)</text>
        <dbReference type="Rhea" id="RHEA:22432"/>
        <dbReference type="ChEBI" id="CHEBI:15378"/>
        <dbReference type="ChEBI" id="CHEBI:57318"/>
        <dbReference type="ChEBI" id="CHEBI:57540"/>
        <dbReference type="ChEBI" id="CHEBI:57945"/>
        <dbReference type="ChEBI" id="CHEBI:90726"/>
        <dbReference type="EC" id="1.1.1.35"/>
    </reaction>
</comment>
<dbReference type="GO" id="GO:0016509">
    <property type="term" value="F:long-chain (3S)-3-hydroxyacyl-CoA dehydrogenase (NAD+) activity"/>
    <property type="evidence" value="ECO:0007669"/>
    <property type="project" value="TreeGrafter"/>
</dbReference>
<dbReference type="Gene3D" id="3.90.226.10">
    <property type="entry name" value="2-enoyl-CoA Hydratase, Chain A, domain 1"/>
    <property type="match status" value="1"/>
</dbReference>
<dbReference type="InterPro" id="IPR001753">
    <property type="entry name" value="Enoyl-CoA_hydra/iso"/>
</dbReference>
<dbReference type="InterPro" id="IPR036291">
    <property type="entry name" value="NAD(P)-bd_dom_sf"/>
</dbReference>
<reference evidence="13 14" key="1">
    <citation type="submission" date="2016-10" db="EMBL/GenBank/DDBJ databases">
        <authorList>
            <person name="de Groot N.N."/>
        </authorList>
    </citation>
    <scope>NUCLEOTIDE SEQUENCE [LARGE SCALE GENOMIC DNA]</scope>
    <source>
        <strain evidence="13 14">CGMCC 1.9109</strain>
    </source>
</reference>
<dbReference type="FunFam" id="3.40.50.720:FF:000009">
    <property type="entry name" value="Fatty oxidation complex, alpha subunit"/>
    <property type="match status" value="1"/>
</dbReference>
<evidence type="ECO:0000256" key="2">
    <source>
        <dbReference type="ARBA" id="ARBA00007005"/>
    </source>
</evidence>
<evidence type="ECO:0000256" key="4">
    <source>
        <dbReference type="ARBA" id="ARBA00022963"/>
    </source>
</evidence>
<protein>
    <submittedName>
        <fullName evidence="13">3-hydroxyacyl-CoA dehydrogenase / enoyl-CoA hydratase / 3-hydroxybutyryl-CoA epimerase</fullName>
    </submittedName>
</protein>
<organism evidence="13 14">
    <name type="scientific">Kordiimonas lacus</name>
    <dbReference type="NCBI Taxonomy" id="637679"/>
    <lineage>
        <taxon>Bacteria</taxon>
        <taxon>Pseudomonadati</taxon>
        <taxon>Pseudomonadota</taxon>
        <taxon>Alphaproteobacteria</taxon>
        <taxon>Kordiimonadales</taxon>
        <taxon>Kordiimonadaceae</taxon>
        <taxon>Kordiimonas</taxon>
    </lineage>
</organism>
<dbReference type="InterPro" id="IPR008927">
    <property type="entry name" value="6-PGluconate_DH-like_C_sf"/>
</dbReference>
<dbReference type="AlphaFoldDB" id="A0A1G7E3P4"/>
<dbReference type="Proteomes" id="UP000183685">
    <property type="component" value="Unassembled WGS sequence"/>
</dbReference>
<keyword evidence="5" id="KW-0560">Oxidoreductase</keyword>
<proteinExistence type="inferred from homology"/>
<gene>
    <name evidence="13" type="ORF">SAMN04488071_3264</name>
</gene>
<evidence type="ECO:0000259" key="12">
    <source>
        <dbReference type="Pfam" id="PF02737"/>
    </source>
</evidence>
<keyword evidence="9" id="KW-0511">Multifunctional enzyme</keyword>
<dbReference type="CDD" id="cd06558">
    <property type="entry name" value="crotonase-like"/>
    <property type="match status" value="1"/>
</dbReference>
<evidence type="ECO:0000256" key="7">
    <source>
        <dbReference type="ARBA" id="ARBA00023098"/>
    </source>
</evidence>
<dbReference type="STRING" id="637679.GCA_001550055_00043"/>
<evidence type="ECO:0000313" key="14">
    <source>
        <dbReference type="Proteomes" id="UP000183685"/>
    </source>
</evidence>
<evidence type="ECO:0000259" key="11">
    <source>
        <dbReference type="Pfam" id="PF00725"/>
    </source>
</evidence>
<dbReference type="PANTHER" id="PTHR43612:SF3">
    <property type="entry name" value="TRIFUNCTIONAL ENZYME SUBUNIT ALPHA, MITOCHONDRIAL"/>
    <property type="match status" value="1"/>
</dbReference>
<dbReference type="GO" id="GO:0006635">
    <property type="term" value="P:fatty acid beta-oxidation"/>
    <property type="evidence" value="ECO:0007669"/>
    <property type="project" value="UniProtKB-UniPathway"/>
</dbReference>
<evidence type="ECO:0000256" key="5">
    <source>
        <dbReference type="ARBA" id="ARBA00023002"/>
    </source>
</evidence>
<sequence length="738" mass="79558">MTETIRYEVDGDGIALLTIDLPNASMNVFNAQLIEDLDATVDKVLADENVKGAVITSGKDAFLAGADLNMLGSQEADQTPEQAFENAFRLNKILRKMETGDKDRKVLMKEGTKPFAAAVNGLALGGGFELVLACHYRVISDTPAMQLGFPEVMVGLLPGAGGTQRLPRLTGIQAAAQAITTGKPYNGQIALGLGIVQEMVPGDQVVAKAKEWVKKSPSALAPWDKKGFKYPGGAGAMNPASVQTFVGANAMAQKQTQHNYPAVEAILSCLYEGGIVDFDTAIRIESKYFMKLLSGPVAPNMIRSLFINKQAVEKGSLRPDGFERKKVKRLGMLGAGLMGAGVAYVSAKVGMEVVLLDREMAAAEKGKDYSRKLVEKGISRGKVTKEKGDALLERIIPTDSYDDLKDCDLIIEAVFEAEDIKKDVTEKTEAVIGKDVVFASNTSTLPITGLAKNFTRPHQFIGIHFFSPVDKMPLVEIIMGEKTDDATLALALDYVSQIKKTPIVVNDSRGFYTSRCFGTYVQEGYAMVKEGVNPALIENAGKMAGMPVGPLAVGDEVAIDLSYKVGMATRKALGDAYVPSPADDFVEKMVVELERFGRKNGKGSYVYPEDGSPKHLWPGLAEHFPLADDQPSVNEVKSRLMVRMAVECARCFEEGVLRDTASGDIGAIFGWGFAPFTGGPFSFIDTMGVDEFVAEADRLAQAYGARFTPPQLLRDMAGKGETFYTKGDSRGRIPAKAA</sequence>
<evidence type="ECO:0000256" key="9">
    <source>
        <dbReference type="ARBA" id="ARBA00023268"/>
    </source>
</evidence>
<evidence type="ECO:0000256" key="1">
    <source>
        <dbReference type="ARBA" id="ARBA00005005"/>
    </source>
</evidence>
<evidence type="ECO:0000256" key="3">
    <source>
        <dbReference type="ARBA" id="ARBA00022832"/>
    </source>
</evidence>
<dbReference type="SUPFAM" id="SSF52096">
    <property type="entry name" value="ClpP/crotonase"/>
    <property type="match status" value="1"/>
</dbReference>
<dbReference type="Pfam" id="PF02737">
    <property type="entry name" value="3HCDH_N"/>
    <property type="match status" value="1"/>
</dbReference>
<dbReference type="UniPathway" id="UPA00659"/>
<dbReference type="Pfam" id="PF00378">
    <property type="entry name" value="ECH_1"/>
    <property type="match status" value="1"/>
</dbReference>
<dbReference type="RefSeq" id="WP_068301009.1">
    <property type="nucleotide sequence ID" value="NZ_FNAK01000008.1"/>
</dbReference>
<comment type="similarity">
    <text evidence="2">In the central section; belongs to the 3-hydroxyacyl-CoA dehydrogenase family.</text>
</comment>
<dbReference type="InterPro" id="IPR029045">
    <property type="entry name" value="ClpP/crotonase-like_dom_sf"/>
</dbReference>
<dbReference type="InterPro" id="IPR050136">
    <property type="entry name" value="FA_oxidation_alpha_subunit"/>
</dbReference>
<comment type="pathway">
    <text evidence="1">Lipid metabolism; fatty acid beta-oxidation.</text>
</comment>
<dbReference type="Gene3D" id="1.10.1040.50">
    <property type="match status" value="1"/>
</dbReference>
<keyword evidence="8" id="KW-0456">Lyase</keyword>
<name>A0A1G7E3P4_9PROT</name>
<dbReference type="SUPFAM" id="SSF48179">
    <property type="entry name" value="6-phosphogluconate dehydrogenase C-terminal domain-like"/>
    <property type="match status" value="2"/>
</dbReference>
<keyword evidence="3" id="KW-0276">Fatty acid metabolism</keyword>
<dbReference type="Gene3D" id="3.40.50.720">
    <property type="entry name" value="NAD(P)-binding Rossmann-like Domain"/>
    <property type="match status" value="1"/>
</dbReference>
<dbReference type="InterPro" id="IPR006108">
    <property type="entry name" value="3HC_DH_C"/>
</dbReference>
<accession>A0A1G7E3P4</accession>
<evidence type="ECO:0000256" key="10">
    <source>
        <dbReference type="ARBA" id="ARBA00049556"/>
    </source>
</evidence>
<dbReference type="Pfam" id="PF00725">
    <property type="entry name" value="3HCDH"/>
    <property type="match status" value="1"/>
</dbReference>
<dbReference type="PANTHER" id="PTHR43612">
    <property type="entry name" value="TRIFUNCTIONAL ENZYME SUBUNIT ALPHA"/>
    <property type="match status" value="1"/>
</dbReference>
<dbReference type="InterPro" id="IPR006176">
    <property type="entry name" value="3-OHacyl-CoA_DH_NAD-bd"/>
</dbReference>
<feature type="domain" description="3-hydroxyacyl-CoA dehydrogenase NAD binding" evidence="12">
    <location>
        <begin position="330"/>
        <end position="507"/>
    </location>
</feature>
<evidence type="ECO:0000313" key="13">
    <source>
        <dbReference type="EMBL" id="SDE58130.1"/>
    </source>
</evidence>
<keyword evidence="7" id="KW-0443">Lipid metabolism</keyword>
<evidence type="ECO:0000256" key="6">
    <source>
        <dbReference type="ARBA" id="ARBA00023027"/>
    </source>
</evidence>
<keyword evidence="14" id="KW-1185">Reference proteome</keyword>